<protein>
    <submittedName>
        <fullName evidence="1">Uncharacterized protein</fullName>
    </submittedName>
</protein>
<dbReference type="GeneID" id="61529726"/>
<keyword evidence="1" id="KW-0614">Plasmid</keyword>
<geneLocation type="plasmid" evidence="2">
    <name>pri-1</name>
</geneLocation>
<organism evidence="1 2">
    <name type="scientific">Ralstonia insidiosa</name>
    <dbReference type="NCBI Taxonomy" id="190721"/>
    <lineage>
        <taxon>Bacteria</taxon>
        <taxon>Pseudomonadati</taxon>
        <taxon>Pseudomonadota</taxon>
        <taxon>Betaproteobacteria</taxon>
        <taxon>Burkholderiales</taxon>
        <taxon>Burkholderiaceae</taxon>
        <taxon>Ralstonia</taxon>
    </lineage>
</organism>
<name>A0A192A7Q3_9RALS</name>
<evidence type="ECO:0000313" key="1">
    <source>
        <dbReference type="EMBL" id="ANJ76291.1"/>
    </source>
</evidence>
<dbReference type="OrthoDB" id="9865580at2"/>
<dbReference type="AlphaFoldDB" id="A0A192A7Q3"/>
<reference evidence="2" key="1">
    <citation type="submission" date="2016-06" db="EMBL/GenBank/DDBJ databases">
        <authorList>
            <person name="Xu Y."/>
            <person name="Nagy A."/>
            <person name="Yan X."/>
            <person name="Kim S.W."/>
            <person name="Haley B."/>
            <person name="Liu N.T."/>
            <person name="Nou X."/>
        </authorList>
    </citation>
    <scope>NUCLEOTIDE SEQUENCE [LARGE SCALE GENOMIC DNA]</scope>
    <source>
        <strain evidence="2">ATCC 49129</strain>
        <plasmid evidence="2">pri-1</plasmid>
    </source>
</reference>
<keyword evidence="2" id="KW-1185">Reference proteome</keyword>
<accession>A0A192A7Q3</accession>
<dbReference type="EMBL" id="CP016024">
    <property type="protein sequence ID" value="ANJ76291.1"/>
    <property type="molecule type" value="Genomic_DNA"/>
</dbReference>
<dbReference type="Proteomes" id="UP000078572">
    <property type="component" value="Plasmid pRI-1"/>
</dbReference>
<sequence>MNRIEQGVSWKDRMKDVKRWANVERIARNATITLIAISAAFVVGQFTAASAMSSEFVEGRLNAWASGDPHKAQAVADFRQCQLAGPAVSLAGCIEQVAPGELGKALSDQVHQVQATAARGTPAPLNWFLN</sequence>
<proteinExistence type="predicted"/>
<evidence type="ECO:0000313" key="2">
    <source>
        <dbReference type="Proteomes" id="UP000078572"/>
    </source>
</evidence>
<gene>
    <name evidence="1" type="ORF">A9Y76_27185</name>
</gene>
<dbReference type="RefSeq" id="WP_024979446.1">
    <property type="nucleotide sequence ID" value="NZ_CP016024.1"/>
</dbReference>